<organism evidence="2 3">
    <name type="scientific">Coprinellus micaceus</name>
    <name type="common">Glistening ink-cap mushroom</name>
    <name type="synonym">Coprinus micaceus</name>
    <dbReference type="NCBI Taxonomy" id="71717"/>
    <lineage>
        <taxon>Eukaryota</taxon>
        <taxon>Fungi</taxon>
        <taxon>Dikarya</taxon>
        <taxon>Basidiomycota</taxon>
        <taxon>Agaricomycotina</taxon>
        <taxon>Agaricomycetes</taxon>
        <taxon>Agaricomycetidae</taxon>
        <taxon>Agaricales</taxon>
        <taxon>Agaricineae</taxon>
        <taxon>Psathyrellaceae</taxon>
        <taxon>Coprinellus</taxon>
    </lineage>
</organism>
<gene>
    <name evidence="2" type="ORF">FA13DRAFT_1724856</name>
</gene>
<evidence type="ECO:0000313" key="2">
    <source>
        <dbReference type="EMBL" id="TEB38908.1"/>
    </source>
</evidence>
<feature type="region of interest" description="Disordered" evidence="1">
    <location>
        <begin position="46"/>
        <end position="80"/>
    </location>
</feature>
<dbReference type="Proteomes" id="UP000298030">
    <property type="component" value="Unassembled WGS sequence"/>
</dbReference>
<feature type="compositionally biased region" description="Basic and acidic residues" evidence="1">
    <location>
        <begin position="50"/>
        <end position="72"/>
    </location>
</feature>
<keyword evidence="3" id="KW-1185">Reference proteome</keyword>
<proteinExistence type="predicted"/>
<reference evidence="2 3" key="1">
    <citation type="journal article" date="2019" name="Nat. Ecol. Evol.">
        <title>Megaphylogeny resolves global patterns of mushroom evolution.</title>
        <authorList>
            <person name="Varga T."/>
            <person name="Krizsan K."/>
            <person name="Foldi C."/>
            <person name="Dima B."/>
            <person name="Sanchez-Garcia M."/>
            <person name="Sanchez-Ramirez S."/>
            <person name="Szollosi G.J."/>
            <person name="Szarkandi J.G."/>
            <person name="Papp V."/>
            <person name="Albert L."/>
            <person name="Andreopoulos W."/>
            <person name="Angelini C."/>
            <person name="Antonin V."/>
            <person name="Barry K.W."/>
            <person name="Bougher N.L."/>
            <person name="Buchanan P."/>
            <person name="Buyck B."/>
            <person name="Bense V."/>
            <person name="Catcheside P."/>
            <person name="Chovatia M."/>
            <person name="Cooper J."/>
            <person name="Damon W."/>
            <person name="Desjardin D."/>
            <person name="Finy P."/>
            <person name="Geml J."/>
            <person name="Haridas S."/>
            <person name="Hughes K."/>
            <person name="Justo A."/>
            <person name="Karasinski D."/>
            <person name="Kautmanova I."/>
            <person name="Kiss B."/>
            <person name="Kocsube S."/>
            <person name="Kotiranta H."/>
            <person name="LaButti K.M."/>
            <person name="Lechner B.E."/>
            <person name="Liimatainen K."/>
            <person name="Lipzen A."/>
            <person name="Lukacs Z."/>
            <person name="Mihaltcheva S."/>
            <person name="Morgado L.N."/>
            <person name="Niskanen T."/>
            <person name="Noordeloos M.E."/>
            <person name="Ohm R.A."/>
            <person name="Ortiz-Santana B."/>
            <person name="Ovrebo C."/>
            <person name="Racz N."/>
            <person name="Riley R."/>
            <person name="Savchenko A."/>
            <person name="Shiryaev A."/>
            <person name="Soop K."/>
            <person name="Spirin V."/>
            <person name="Szebenyi C."/>
            <person name="Tomsovsky M."/>
            <person name="Tulloss R.E."/>
            <person name="Uehling J."/>
            <person name="Grigoriev I.V."/>
            <person name="Vagvolgyi C."/>
            <person name="Papp T."/>
            <person name="Martin F.M."/>
            <person name="Miettinen O."/>
            <person name="Hibbett D.S."/>
            <person name="Nagy L.G."/>
        </authorList>
    </citation>
    <scope>NUCLEOTIDE SEQUENCE [LARGE SCALE GENOMIC DNA]</scope>
    <source>
        <strain evidence="2 3">FP101781</strain>
    </source>
</reference>
<sequence>MLTLAQDAPPPWIPADTQHTTAGVSEQAELFMIRAVNTGVINCFPGRPRIRGESSSRAREGESGALRSEKSVQIKASTTP</sequence>
<dbReference type="OrthoDB" id="3029468at2759"/>
<dbReference type="EMBL" id="QPFP01000002">
    <property type="protein sequence ID" value="TEB38908.1"/>
    <property type="molecule type" value="Genomic_DNA"/>
</dbReference>
<dbReference type="AlphaFoldDB" id="A0A4Y7TYL0"/>
<evidence type="ECO:0000256" key="1">
    <source>
        <dbReference type="SAM" id="MobiDB-lite"/>
    </source>
</evidence>
<feature type="region of interest" description="Disordered" evidence="1">
    <location>
        <begin position="1"/>
        <end position="20"/>
    </location>
</feature>
<evidence type="ECO:0000313" key="3">
    <source>
        <dbReference type="Proteomes" id="UP000298030"/>
    </source>
</evidence>
<dbReference type="STRING" id="71717.A0A4Y7TYL0"/>
<comment type="caution">
    <text evidence="2">The sequence shown here is derived from an EMBL/GenBank/DDBJ whole genome shotgun (WGS) entry which is preliminary data.</text>
</comment>
<protein>
    <submittedName>
        <fullName evidence="2">Uncharacterized protein</fullName>
    </submittedName>
</protein>
<name>A0A4Y7TYL0_COPMI</name>
<accession>A0A4Y7TYL0</accession>